<dbReference type="GO" id="GO:0005634">
    <property type="term" value="C:nucleus"/>
    <property type="evidence" value="ECO:0007669"/>
    <property type="project" value="TreeGrafter"/>
</dbReference>
<reference evidence="3" key="1">
    <citation type="submission" date="2019-03" db="EMBL/GenBank/DDBJ databases">
        <title>Long read genome sequence of the mycoparasitic Pythium oligandrum ATCC 38472 isolated from sugarbeet rhizosphere.</title>
        <authorList>
            <person name="Gaulin E."/>
        </authorList>
    </citation>
    <scope>NUCLEOTIDE SEQUENCE</scope>
    <source>
        <strain evidence="3">ATCC 38472_TT</strain>
    </source>
</reference>
<proteinExistence type="inferred from homology"/>
<feature type="region of interest" description="Disordered" evidence="2">
    <location>
        <begin position="175"/>
        <end position="220"/>
    </location>
</feature>
<sequence length="273" mass="30137">MGNDGGVIAVKRKFMRHGNQKAKGEKADQDVQRLEHATTCAISGEPLQEPIVACSLGNLYNKQALLEHLLAKTIPERFQHITSLKDVVTCNVSKVHEKESKAVFHCPVTMLEFTGKQPFVVIPTCGCVVSERSIKEVQTSECLVCAKSMDSANVISLMISEEQYAEKQKEILAKKAEEKQRKKDNKKKRHEGDTDEKKSESKKRRLEKKVDKAAADAPVGGGMSEIAKEAAAAIEKAKQKNQVFASLFAKDKDGEKKSANDLMMAGGMRYTLS</sequence>
<feature type="compositionally biased region" description="Basic and acidic residues" evidence="2">
    <location>
        <begin position="190"/>
        <end position="199"/>
    </location>
</feature>
<dbReference type="PANTHER" id="PTHR12775:SF0">
    <property type="entry name" value="REPLICATION TERMINATION FACTOR 2"/>
    <property type="match status" value="1"/>
</dbReference>
<keyword evidence="4" id="KW-1185">Reference proteome</keyword>
<dbReference type="AlphaFoldDB" id="A0A8K1FJL6"/>
<evidence type="ECO:0008006" key="5">
    <source>
        <dbReference type="Google" id="ProtNLM"/>
    </source>
</evidence>
<evidence type="ECO:0000313" key="4">
    <source>
        <dbReference type="Proteomes" id="UP000794436"/>
    </source>
</evidence>
<evidence type="ECO:0000256" key="2">
    <source>
        <dbReference type="SAM" id="MobiDB-lite"/>
    </source>
</evidence>
<accession>A0A8K1FJL6</accession>
<protein>
    <recommendedName>
        <fullName evidence="5">Replication termination factor 2</fullName>
    </recommendedName>
</protein>
<name>A0A8K1FJL6_PYTOL</name>
<gene>
    <name evidence="3" type="ORF">Poli38472_002195</name>
</gene>
<dbReference type="CDD" id="cd16653">
    <property type="entry name" value="RING-like_Rtf2"/>
    <property type="match status" value="1"/>
</dbReference>
<dbReference type="InterPro" id="IPR006735">
    <property type="entry name" value="Rtf2"/>
</dbReference>
<organism evidence="3 4">
    <name type="scientific">Pythium oligandrum</name>
    <name type="common">Mycoparasitic fungus</name>
    <dbReference type="NCBI Taxonomy" id="41045"/>
    <lineage>
        <taxon>Eukaryota</taxon>
        <taxon>Sar</taxon>
        <taxon>Stramenopiles</taxon>
        <taxon>Oomycota</taxon>
        <taxon>Peronosporomycetes</taxon>
        <taxon>Pythiales</taxon>
        <taxon>Pythiaceae</taxon>
        <taxon>Pythium</taxon>
    </lineage>
</organism>
<evidence type="ECO:0000313" key="3">
    <source>
        <dbReference type="EMBL" id="TMW63254.1"/>
    </source>
</evidence>
<dbReference type="Proteomes" id="UP000794436">
    <property type="component" value="Unassembled WGS sequence"/>
</dbReference>
<dbReference type="GO" id="GO:0006274">
    <property type="term" value="P:DNA replication termination"/>
    <property type="evidence" value="ECO:0007669"/>
    <property type="project" value="TreeGrafter"/>
</dbReference>
<evidence type="ECO:0000256" key="1">
    <source>
        <dbReference type="ARBA" id="ARBA00009885"/>
    </source>
</evidence>
<comment type="similarity">
    <text evidence="1">Belongs to the rtf2 family.</text>
</comment>
<dbReference type="PANTHER" id="PTHR12775">
    <property type="entry name" value="PROTEIN C20ORF43 HOMOLOG"/>
    <property type="match status" value="1"/>
</dbReference>
<dbReference type="EMBL" id="SPLM01000072">
    <property type="protein sequence ID" value="TMW63254.1"/>
    <property type="molecule type" value="Genomic_DNA"/>
</dbReference>
<dbReference type="InterPro" id="IPR027799">
    <property type="entry name" value="Rtf2_RING-finger"/>
</dbReference>
<comment type="caution">
    <text evidence="3">The sequence shown here is derived from an EMBL/GenBank/DDBJ whole genome shotgun (WGS) entry which is preliminary data.</text>
</comment>
<dbReference type="OrthoDB" id="247013at2759"/>
<dbReference type="Pfam" id="PF04641">
    <property type="entry name" value="Rtf2"/>
    <property type="match status" value="1"/>
</dbReference>